<dbReference type="Proteomes" id="UP001595476">
    <property type="component" value="Unassembled WGS sequence"/>
</dbReference>
<keyword evidence="3" id="KW-1185">Reference proteome</keyword>
<evidence type="ECO:0000313" key="3">
    <source>
        <dbReference type="Proteomes" id="UP001595476"/>
    </source>
</evidence>
<reference evidence="3" key="1">
    <citation type="journal article" date="2019" name="Int. J. Syst. Evol. Microbiol.">
        <title>The Global Catalogue of Microorganisms (GCM) 10K type strain sequencing project: providing services to taxonomists for standard genome sequencing and annotation.</title>
        <authorList>
            <consortium name="The Broad Institute Genomics Platform"/>
            <consortium name="The Broad Institute Genome Sequencing Center for Infectious Disease"/>
            <person name="Wu L."/>
            <person name="Ma J."/>
        </authorList>
    </citation>
    <scope>NUCLEOTIDE SEQUENCE [LARGE SCALE GENOMIC DNA]</scope>
    <source>
        <strain evidence="3">KCTC 52438</strain>
    </source>
</reference>
<gene>
    <name evidence="2" type="ORF">ACFOEK_19560</name>
</gene>
<dbReference type="EMBL" id="JBHRSZ010000009">
    <property type="protein sequence ID" value="MFC3153246.1"/>
    <property type="molecule type" value="Genomic_DNA"/>
</dbReference>
<proteinExistence type="predicted"/>
<protein>
    <submittedName>
        <fullName evidence="2">DUF4062 domain-containing protein</fullName>
    </submittedName>
</protein>
<dbReference type="Pfam" id="PF13271">
    <property type="entry name" value="DUF4062"/>
    <property type="match status" value="1"/>
</dbReference>
<evidence type="ECO:0000313" key="2">
    <source>
        <dbReference type="EMBL" id="MFC3153246.1"/>
    </source>
</evidence>
<comment type="caution">
    <text evidence="2">The sequence shown here is derived from an EMBL/GenBank/DDBJ whole genome shotgun (WGS) entry which is preliminary data.</text>
</comment>
<sequence length="336" mass="39002">MAKPRIFVSSTYYDLKHIRKSIESFIDDMGYETVLFENGDIPFDHHEPLDESCYKELESCHILVLVVGGRYGSSVSEEQVDISDDELEKHYEHFNSITKKEYETAKERDIPIYIFVEKGVAAEYQTYKENRENDTIKYAHVDSVNVFRLLDVVYAQKRNNLVKEFENVEDITKWLKDQWAGLFTQFLIKKSNDAPIASLEKQLSNLSIVAETLKDYSTSIIRGLSPNEFDEIVSNIDQKEKHRSEMSLFLRHHIIDHLIEDHSADPESLFEGFINSKNSDEFVAKANSAMKDDDYCGLMEDSEFLFSNLNELREDLGLGSWPRITKQSKGRKKPRL</sequence>
<dbReference type="RefSeq" id="WP_386723170.1">
    <property type="nucleotide sequence ID" value="NZ_JBHRSZ010000009.1"/>
</dbReference>
<dbReference type="InterPro" id="IPR025139">
    <property type="entry name" value="DUF4062"/>
</dbReference>
<evidence type="ECO:0000259" key="1">
    <source>
        <dbReference type="Pfam" id="PF13271"/>
    </source>
</evidence>
<accession>A0ABV7HKS5</accession>
<feature type="domain" description="DUF4062" evidence="1">
    <location>
        <begin position="5"/>
        <end position="105"/>
    </location>
</feature>
<name>A0ABV7HKS5_9GAMM</name>
<organism evidence="2 3">
    <name type="scientific">Litoribrevibacter euphylliae</name>
    <dbReference type="NCBI Taxonomy" id="1834034"/>
    <lineage>
        <taxon>Bacteria</taxon>
        <taxon>Pseudomonadati</taxon>
        <taxon>Pseudomonadota</taxon>
        <taxon>Gammaproteobacteria</taxon>
        <taxon>Oceanospirillales</taxon>
        <taxon>Oceanospirillaceae</taxon>
        <taxon>Litoribrevibacter</taxon>
    </lineage>
</organism>